<dbReference type="KEGG" id="marz:MARA_20160"/>
<evidence type="ECO:0000259" key="2">
    <source>
        <dbReference type="Pfam" id="PF01425"/>
    </source>
</evidence>
<dbReference type="NCBIfam" id="NF006043">
    <property type="entry name" value="PRK08186.1"/>
    <property type="match status" value="1"/>
</dbReference>
<dbReference type="InterPro" id="IPR023631">
    <property type="entry name" value="Amidase_dom"/>
</dbReference>
<protein>
    <submittedName>
        <fullName evidence="4">Putative amidase</fullName>
    </submittedName>
</protein>
<evidence type="ECO:0000313" key="4">
    <source>
        <dbReference type="EMBL" id="BBY48548.1"/>
    </source>
</evidence>
<dbReference type="EMBL" id="AP022593">
    <property type="protein sequence ID" value="BBY48548.1"/>
    <property type="molecule type" value="Genomic_DNA"/>
</dbReference>
<dbReference type="InterPro" id="IPR036928">
    <property type="entry name" value="AS_sf"/>
</dbReference>
<reference evidence="4 5" key="1">
    <citation type="journal article" date="2019" name="Emerg. Microbes Infect.">
        <title>Comprehensive subspecies identification of 175 nontuberculous mycobacteria species based on 7547 genomic profiles.</title>
        <authorList>
            <person name="Matsumoto Y."/>
            <person name="Kinjo T."/>
            <person name="Motooka D."/>
            <person name="Nabeya D."/>
            <person name="Jung N."/>
            <person name="Uechi K."/>
            <person name="Horii T."/>
            <person name="Iida T."/>
            <person name="Fujita J."/>
            <person name="Nakamura S."/>
        </authorList>
    </citation>
    <scope>NUCLEOTIDE SEQUENCE [LARGE SCALE GENOMIC DNA]</scope>
    <source>
        <strain evidence="4 5">JCM 18538</strain>
    </source>
</reference>
<dbReference type="Gene3D" id="3.10.490.10">
    <property type="entry name" value="Gamma-glutamyl cyclotransferase-like"/>
    <property type="match status" value="1"/>
</dbReference>
<proteinExistence type="predicted"/>
<dbReference type="NCBIfam" id="TIGR02713">
    <property type="entry name" value="allophanate_hyd"/>
    <property type="match status" value="1"/>
</dbReference>
<feature type="domain" description="Allophanate hydrolase C-terminal" evidence="3">
    <location>
        <begin position="440"/>
        <end position="561"/>
    </location>
</feature>
<accession>A0A7I7RVB5</accession>
<dbReference type="SUPFAM" id="SSF75304">
    <property type="entry name" value="Amidase signature (AS) enzymes"/>
    <property type="match status" value="1"/>
</dbReference>
<dbReference type="Pfam" id="PF21986">
    <property type="entry name" value="AH_C"/>
    <property type="match status" value="1"/>
</dbReference>
<dbReference type="AlphaFoldDB" id="A0A7I7RVB5"/>
<dbReference type="RefSeq" id="WP_163918314.1">
    <property type="nucleotide sequence ID" value="NZ_AP022593.1"/>
</dbReference>
<evidence type="ECO:0000259" key="3">
    <source>
        <dbReference type="Pfam" id="PF21986"/>
    </source>
</evidence>
<dbReference type="PANTHER" id="PTHR11895">
    <property type="entry name" value="TRANSAMIDASE"/>
    <property type="match status" value="1"/>
</dbReference>
<feature type="domain" description="Amidase" evidence="2">
    <location>
        <begin position="7"/>
        <end position="410"/>
    </location>
</feature>
<feature type="compositionally biased region" description="Basic and acidic residues" evidence="1">
    <location>
        <begin position="120"/>
        <end position="129"/>
    </location>
</feature>
<evidence type="ECO:0000256" key="1">
    <source>
        <dbReference type="SAM" id="MobiDB-lite"/>
    </source>
</evidence>
<feature type="region of interest" description="Disordered" evidence="1">
    <location>
        <begin position="115"/>
        <end position="136"/>
    </location>
</feature>
<dbReference type="InterPro" id="IPR053844">
    <property type="entry name" value="AH_C"/>
</dbReference>
<dbReference type="Gene3D" id="1.20.58.1700">
    <property type="match status" value="1"/>
</dbReference>
<name>A0A7I7RVB5_9MYCO</name>
<sequence>MTAVERVRATYAAIEAANRPEIWIFLRPLTDALADATAVDAAVAAGDDLPLAGTTVAVKNNVDVAGLPTTAGCPTYASAPAAADAPVVARLRQAGAVVIGATNLDQFATGLVGTRSPHGAVRDSRRPDRISGGSSSGSAVAVSLRLVDVAIGTDTAGSGRVPAALQGIVGIKPTLGVVPTEGVVPACRSYDCVTVFARDLDTADVVMGVMAGGPGTRPFPPDAPLSAPQTPVVAVPRELPGLSGSWRAAFGEAKDRLVKAGATLREIDLTPFLEAARLLYDGGLVAERHEAVGEFVDAHRAEVDPIVGSIVAAAGSVPATALLRDRVRLRDLTAVALAELGDCDALLVPTTTEHPTIAEVADDPIVVNSRFGTYTNFCNLMDMCAVAVPAGTAGDDQFGVTVVARSGADAVALDVARLLTGSGDTTRAPWPTRAGLSATPLMVVGAHLRGQPLAWQLTDRGARWLGPARTAPLYRFARLDTTPPKPGLMRVGAEDGTSIGGELWLVGTAMLGEFLAALPAPMALGRVTLADGTEVVGFGCALDAWRDGADISQFGDWPSYLRYAEAAPSRA</sequence>
<evidence type="ECO:0000313" key="5">
    <source>
        <dbReference type="Proteomes" id="UP000467428"/>
    </source>
</evidence>
<dbReference type="Gene3D" id="3.90.1300.10">
    <property type="entry name" value="Amidase signature (AS) domain"/>
    <property type="match status" value="1"/>
</dbReference>
<geneLocation type="plasmid" evidence="5">
    <name>pjcm18538 dna</name>
</geneLocation>
<dbReference type="InterPro" id="IPR014085">
    <property type="entry name" value="Allophanate_hydrolase"/>
</dbReference>
<organism evidence="4 5">
    <name type="scientific">Mycolicibacterium arabiense</name>
    <dbReference type="NCBI Taxonomy" id="1286181"/>
    <lineage>
        <taxon>Bacteria</taxon>
        <taxon>Bacillati</taxon>
        <taxon>Actinomycetota</taxon>
        <taxon>Actinomycetes</taxon>
        <taxon>Mycobacteriales</taxon>
        <taxon>Mycobacteriaceae</taxon>
        <taxon>Mycolicibacterium</taxon>
    </lineage>
</organism>
<keyword evidence="5" id="KW-1185">Reference proteome</keyword>
<dbReference type="Proteomes" id="UP000467428">
    <property type="component" value="Chromosome"/>
</dbReference>
<dbReference type="InterPro" id="IPR000120">
    <property type="entry name" value="Amidase"/>
</dbReference>
<dbReference type="GO" id="GO:0003824">
    <property type="term" value="F:catalytic activity"/>
    <property type="evidence" value="ECO:0007669"/>
    <property type="project" value="InterPro"/>
</dbReference>
<gene>
    <name evidence="4" type="ORF">MARA_20160</name>
</gene>
<dbReference type="PANTHER" id="PTHR11895:SF169">
    <property type="entry name" value="GLUTAMYL-TRNA(GLN) AMIDOTRANSFERASE"/>
    <property type="match status" value="1"/>
</dbReference>
<dbReference type="Pfam" id="PF01425">
    <property type="entry name" value="Amidase"/>
    <property type="match status" value="1"/>
</dbReference>